<dbReference type="OrthoDB" id="6625022at2759"/>
<dbReference type="EMBL" id="JYDP01000236">
    <property type="protein sequence ID" value="KRZ02273.1"/>
    <property type="molecule type" value="Genomic_DNA"/>
</dbReference>
<evidence type="ECO:0000313" key="2">
    <source>
        <dbReference type="EMBL" id="KRZ02273.1"/>
    </source>
</evidence>
<dbReference type="InterPro" id="IPR008906">
    <property type="entry name" value="HATC_C_dom"/>
</dbReference>
<dbReference type="InterPro" id="IPR052958">
    <property type="entry name" value="IFN-induced_PKR_regulator"/>
</dbReference>
<feature type="domain" description="HAT C-terminal dimerisation" evidence="1">
    <location>
        <begin position="27"/>
        <end position="81"/>
    </location>
</feature>
<protein>
    <recommendedName>
        <fullName evidence="1">HAT C-terminal dimerisation domain-containing protein</fullName>
    </recommendedName>
</protein>
<organism evidence="2 3">
    <name type="scientific">Trichinella zimbabwensis</name>
    <dbReference type="NCBI Taxonomy" id="268475"/>
    <lineage>
        <taxon>Eukaryota</taxon>
        <taxon>Metazoa</taxon>
        <taxon>Ecdysozoa</taxon>
        <taxon>Nematoda</taxon>
        <taxon>Enoplea</taxon>
        <taxon>Dorylaimia</taxon>
        <taxon>Trichinellida</taxon>
        <taxon>Trichinellidae</taxon>
        <taxon>Trichinella</taxon>
    </lineage>
</organism>
<sequence length="104" mass="11818">MSNGKTYLLKIILYAFDSLALCPRDYYLNVCVLLQIFATLPFASASAERSISASKYLKNYFRAAVTEEPLNGLALIYIHSDFSIDIDCVIDKFSFKRNRNVSFV</sequence>
<keyword evidence="3" id="KW-1185">Reference proteome</keyword>
<dbReference type="AlphaFoldDB" id="A0A0V1GVP0"/>
<evidence type="ECO:0000259" key="1">
    <source>
        <dbReference type="Pfam" id="PF05699"/>
    </source>
</evidence>
<name>A0A0V1GVP0_9BILA</name>
<dbReference type="Pfam" id="PF05699">
    <property type="entry name" value="Dimer_Tnp_hAT"/>
    <property type="match status" value="1"/>
</dbReference>
<accession>A0A0V1GVP0</accession>
<dbReference type="Proteomes" id="UP000055024">
    <property type="component" value="Unassembled WGS sequence"/>
</dbReference>
<gene>
    <name evidence="2" type="ORF">T11_14596</name>
</gene>
<dbReference type="GO" id="GO:0046983">
    <property type="term" value="F:protein dimerization activity"/>
    <property type="evidence" value="ECO:0007669"/>
    <property type="project" value="InterPro"/>
</dbReference>
<comment type="caution">
    <text evidence="2">The sequence shown here is derived from an EMBL/GenBank/DDBJ whole genome shotgun (WGS) entry which is preliminary data.</text>
</comment>
<dbReference type="STRING" id="268475.A0A0V1GVP0"/>
<proteinExistence type="predicted"/>
<dbReference type="PANTHER" id="PTHR46289:SF14">
    <property type="entry name" value="DUF4371 DOMAIN-CONTAINING PROTEIN"/>
    <property type="match status" value="1"/>
</dbReference>
<reference evidence="2 3" key="1">
    <citation type="submission" date="2015-01" db="EMBL/GenBank/DDBJ databases">
        <title>Evolution of Trichinella species and genotypes.</title>
        <authorList>
            <person name="Korhonen P.K."/>
            <person name="Edoardo P."/>
            <person name="Giuseppe L.R."/>
            <person name="Gasser R.B."/>
        </authorList>
    </citation>
    <scope>NUCLEOTIDE SEQUENCE [LARGE SCALE GENOMIC DNA]</scope>
    <source>
        <strain evidence="2">ISS1029</strain>
    </source>
</reference>
<evidence type="ECO:0000313" key="3">
    <source>
        <dbReference type="Proteomes" id="UP000055024"/>
    </source>
</evidence>
<dbReference type="PANTHER" id="PTHR46289">
    <property type="entry name" value="52 KDA REPRESSOR OF THE INHIBITOR OF THE PROTEIN KINASE-LIKE PROTEIN-RELATED"/>
    <property type="match status" value="1"/>
</dbReference>